<proteinExistence type="predicted"/>
<dbReference type="AlphaFoldDB" id="A0A6J4GXW9"/>
<keyword evidence="1" id="KW-0472">Membrane</keyword>
<gene>
    <name evidence="2" type="ORF">FLA105534_04934</name>
</gene>
<accession>A0A6J4GXW9</accession>
<keyword evidence="3" id="KW-1185">Reference proteome</keyword>
<feature type="transmembrane region" description="Helical" evidence="1">
    <location>
        <begin position="46"/>
        <end position="65"/>
    </location>
</feature>
<organism evidence="2 3">
    <name type="scientific">Flavobacterium bizetiae</name>
    <dbReference type="NCBI Taxonomy" id="2704140"/>
    <lineage>
        <taxon>Bacteria</taxon>
        <taxon>Pseudomonadati</taxon>
        <taxon>Bacteroidota</taxon>
        <taxon>Flavobacteriia</taxon>
        <taxon>Flavobacteriales</taxon>
        <taxon>Flavobacteriaceae</taxon>
        <taxon>Flavobacterium</taxon>
    </lineage>
</organism>
<evidence type="ECO:0000313" key="3">
    <source>
        <dbReference type="Proteomes" id="UP000479938"/>
    </source>
</evidence>
<dbReference type="Proteomes" id="UP000479938">
    <property type="component" value="Unassembled WGS sequence"/>
</dbReference>
<evidence type="ECO:0000313" key="2">
    <source>
        <dbReference type="EMBL" id="CAA9203752.1"/>
    </source>
</evidence>
<feature type="transmembrane region" description="Helical" evidence="1">
    <location>
        <begin position="12"/>
        <end position="34"/>
    </location>
</feature>
<keyword evidence="1" id="KW-1133">Transmembrane helix</keyword>
<sequence length="152" mass="17162">MKCIESKFRKLFWVKIAIGFVVFIAVLYYCLNSISEYSQLSKNPVFIVSAVFLLLFLCAALDDLFKVCKLIVTDKGIEKILLISGRKQYIPFADIIDIKKRKIIAQGKAGPLTDGYSLSILQLINDKTLIISPDNFENYNDIMLAIKSNLDG</sequence>
<evidence type="ECO:0008006" key="4">
    <source>
        <dbReference type="Google" id="ProtNLM"/>
    </source>
</evidence>
<protein>
    <recommendedName>
        <fullName evidence="4">DUF5673 domain-containing protein</fullName>
    </recommendedName>
</protein>
<reference evidence="2 3" key="1">
    <citation type="submission" date="2020-02" db="EMBL/GenBank/DDBJ databases">
        <authorList>
            <person name="Criscuolo A."/>
        </authorList>
    </citation>
    <scope>NUCLEOTIDE SEQUENCE [LARGE SCALE GENOMIC DNA]</scope>
    <source>
        <strain evidence="2">CIP105534</strain>
    </source>
</reference>
<evidence type="ECO:0000256" key="1">
    <source>
        <dbReference type="SAM" id="Phobius"/>
    </source>
</evidence>
<name>A0A6J4GXW9_9FLAO</name>
<dbReference type="RefSeq" id="WP_173973376.1">
    <property type="nucleotide sequence ID" value="NZ_CADCSU010000237.1"/>
</dbReference>
<dbReference type="EMBL" id="CADCSU010000237">
    <property type="protein sequence ID" value="CAA9203752.1"/>
    <property type="molecule type" value="Genomic_DNA"/>
</dbReference>
<keyword evidence="1" id="KW-0812">Transmembrane</keyword>